<comment type="caution">
    <text evidence="2">The sequence shown here is derived from an EMBL/GenBank/DDBJ whole genome shotgun (WGS) entry which is preliminary data.</text>
</comment>
<name>A0A0B2VCT9_TOXCA</name>
<dbReference type="InterPro" id="IPR019428">
    <property type="entry name" value="7TM_GPCR_serpentine_rcpt_Str"/>
</dbReference>
<organism evidence="2 3">
    <name type="scientific">Toxocara canis</name>
    <name type="common">Canine roundworm</name>
    <dbReference type="NCBI Taxonomy" id="6265"/>
    <lineage>
        <taxon>Eukaryota</taxon>
        <taxon>Metazoa</taxon>
        <taxon>Ecdysozoa</taxon>
        <taxon>Nematoda</taxon>
        <taxon>Chromadorea</taxon>
        <taxon>Rhabditida</taxon>
        <taxon>Spirurina</taxon>
        <taxon>Ascaridomorpha</taxon>
        <taxon>Ascaridoidea</taxon>
        <taxon>Toxocaridae</taxon>
        <taxon>Toxocara</taxon>
    </lineage>
</organism>
<feature type="transmembrane region" description="Helical" evidence="1">
    <location>
        <begin position="41"/>
        <end position="62"/>
    </location>
</feature>
<keyword evidence="1" id="KW-0812">Transmembrane</keyword>
<feature type="transmembrane region" description="Helical" evidence="1">
    <location>
        <begin position="82"/>
        <end position="112"/>
    </location>
</feature>
<sequence>MHSMGTILTINAQLTTILSVLPNLLVIFFGCTTKVLEIRQYGWIIAAQSTLEILFCGVLSLLDLELEGKKWCMLIYVRGLAARTSTMLCIVLFFGACGLTVITILLLPLVFLYRYESICSNETIKKLFTTRGLITIAVSFSLFALVIVVGFWSQSSLADDMANAGFSVNITKEAIIIALSYAETRTIRDILFDSTYSLLLIIAIIASYLIVIFCAIKIFRWLNTKQPVENKKEIQQKLNIVMLTQNVLVKTKMGSFFASSGACSKRQNVEGYGSNALGPLPVPTLHQLRNRLLNLVL</sequence>
<dbReference type="PANTHER" id="PTHR22943">
    <property type="entry name" value="7-TRANSMEMBRANE DOMAIN RECEPTOR C.ELEGANS"/>
    <property type="match status" value="1"/>
</dbReference>
<keyword evidence="3" id="KW-1185">Reference proteome</keyword>
<evidence type="ECO:0000313" key="2">
    <source>
        <dbReference type="EMBL" id="KHN79348.1"/>
    </source>
</evidence>
<dbReference type="AlphaFoldDB" id="A0A0B2VCT9"/>
<dbReference type="Pfam" id="PF10326">
    <property type="entry name" value="7TM_GPCR_Str"/>
    <property type="match status" value="1"/>
</dbReference>
<dbReference type="EMBL" id="JPKZ01001927">
    <property type="protein sequence ID" value="KHN79348.1"/>
    <property type="molecule type" value="Genomic_DNA"/>
</dbReference>
<evidence type="ECO:0000256" key="1">
    <source>
        <dbReference type="SAM" id="Phobius"/>
    </source>
</evidence>
<accession>A0A0B2VCT9</accession>
<feature type="transmembrane region" description="Helical" evidence="1">
    <location>
        <begin position="133"/>
        <end position="152"/>
    </location>
</feature>
<keyword evidence="1" id="KW-1133">Transmembrane helix</keyword>
<proteinExistence type="predicted"/>
<feature type="transmembrane region" description="Helical" evidence="1">
    <location>
        <begin position="6"/>
        <end position="29"/>
    </location>
</feature>
<dbReference type="Gene3D" id="1.20.1070.10">
    <property type="entry name" value="Rhodopsin 7-helix transmembrane proteins"/>
    <property type="match status" value="1"/>
</dbReference>
<protein>
    <recommendedName>
        <fullName evidence="4">G_PROTEIN_RECEP_F1_2 domain-containing protein</fullName>
    </recommendedName>
</protein>
<dbReference type="Proteomes" id="UP000031036">
    <property type="component" value="Unassembled WGS sequence"/>
</dbReference>
<evidence type="ECO:0008006" key="4">
    <source>
        <dbReference type="Google" id="ProtNLM"/>
    </source>
</evidence>
<reference evidence="2 3" key="1">
    <citation type="submission" date="2014-11" db="EMBL/GenBank/DDBJ databases">
        <title>Genetic blueprint of the zoonotic pathogen Toxocara canis.</title>
        <authorList>
            <person name="Zhu X.-Q."/>
            <person name="Korhonen P.K."/>
            <person name="Cai H."/>
            <person name="Young N.D."/>
            <person name="Nejsum P."/>
            <person name="von Samson-Himmelstjerna G."/>
            <person name="Boag P.R."/>
            <person name="Tan P."/>
            <person name="Li Q."/>
            <person name="Min J."/>
            <person name="Yang Y."/>
            <person name="Wang X."/>
            <person name="Fang X."/>
            <person name="Hall R.S."/>
            <person name="Hofmann A."/>
            <person name="Sternberg P.W."/>
            <person name="Jex A.R."/>
            <person name="Gasser R.B."/>
        </authorList>
    </citation>
    <scope>NUCLEOTIDE SEQUENCE [LARGE SCALE GENOMIC DNA]</scope>
    <source>
        <strain evidence="2">PN_DK_2014</strain>
    </source>
</reference>
<feature type="transmembrane region" description="Helical" evidence="1">
    <location>
        <begin position="196"/>
        <end position="216"/>
    </location>
</feature>
<dbReference type="PANTHER" id="PTHR22943:SF248">
    <property type="entry name" value="SEVEN TM RECEPTOR"/>
    <property type="match status" value="1"/>
</dbReference>
<keyword evidence="1" id="KW-0472">Membrane</keyword>
<dbReference type="SUPFAM" id="SSF81321">
    <property type="entry name" value="Family A G protein-coupled receptor-like"/>
    <property type="match status" value="1"/>
</dbReference>
<gene>
    <name evidence="2" type="ORF">Tcan_04473</name>
</gene>
<evidence type="ECO:0000313" key="3">
    <source>
        <dbReference type="Proteomes" id="UP000031036"/>
    </source>
</evidence>